<dbReference type="KEGG" id="ang:An01g02570"/>
<organism evidence="2">
    <name type="scientific">Aspergillus niger</name>
    <dbReference type="NCBI Taxonomy" id="5061"/>
    <lineage>
        <taxon>Eukaryota</taxon>
        <taxon>Fungi</taxon>
        <taxon>Dikarya</taxon>
        <taxon>Ascomycota</taxon>
        <taxon>Pezizomycotina</taxon>
        <taxon>Eurotiomycetes</taxon>
        <taxon>Eurotiomycetidae</taxon>
        <taxon>Eurotiales</taxon>
        <taxon>Aspergillaceae</taxon>
        <taxon>Aspergillus</taxon>
        <taxon>Aspergillus subgen. Circumdati</taxon>
    </lineage>
</organism>
<dbReference type="RefSeq" id="XP_059603125.1">
    <property type="nucleotide sequence ID" value="XM_059746508.1"/>
</dbReference>
<reference evidence="2" key="1">
    <citation type="submission" date="2025-02" db="EMBL/GenBank/DDBJ databases">
        <authorList>
            <consortium name="NCBI Genome Project"/>
        </authorList>
    </citation>
    <scope>NUCLEOTIDE SEQUENCE</scope>
</reference>
<protein>
    <submittedName>
        <fullName evidence="2">Uncharacterized protein</fullName>
    </submittedName>
</protein>
<dbReference type="AlphaFoldDB" id="A0AAJ8E0Q5"/>
<dbReference type="GeneID" id="84589874"/>
<evidence type="ECO:0000313" key="2">
    <source>
        <dbReference type="RefSeq" id="XP_059603125.1"/>
    </source>
</evidence>
<reference evidence="2" key="2">
    <citation type="submission" date="2025-08" db="UniProtKB">
        <authorList>
            <consortium name="RefSeq"/>
        </authorList>
    </citation>
    <scope>IDENTIFICATION</scope>
</reference>
<feature type="region of interest" description="Disordered" evidence="1">
    <location>
        <begin position="1"/>
        <end position="27"/>
    </location>
</feature>
<gene>
    <name evidence="2" type="ORF">An01g02570</name>
</gene>
<accession>A0AAJ8E0Q5</accession>
<proteinExistence type="predicted"/>
<sequence>MLGTGKLSLRGHRHHTHCDHSGSLGGAAGQIVKTERGTRSMVCRPGLRASSEAAWRKIQCWDRRVRSLADALADSSLRTSFVSDVRTAWVNVCPLVATVHCLELYAHTGAAEIHAGCQVLVSICWTFGSVGHDTDILSGSVMGSRRLGQSSTDVLSDVSAQ</sequence>
<evidence type="ECO:0000256" key="1">
    <source>
        <dbReference type="SAM" id="MobiDB-lite"/>
    </source>
</evidence>
<name>A0AAJ8E0Q5_ASPNG</name>
<dbReference type="VEuPathDB" id="FungiDB:An01g02570"/>